<evidence type="ECO:0000313" key="1">
    <source>
        <dbReference type="EMBL" id="KAH6943985.1"/>
    </source>
</evidence>
<dbReference type="Proteomes" id="UP000821845">
    <property type="component" value="Chromosome 1"/>
</dbReference>
<name>A0ACB7TAF3_HYAAI</name>
<keyword evidence="2" id="KW-1185">Reference proteome</keyword>
<sequence>MGSNKGLVSPISHGTGFVSQLTKRAHERRRGGFRGRTWHASADPAIDSQLWHARAARKLCCPPYTVAHKRDARSFRSPFRCPFLSRGISGALSRTSKRGQSRGIPAASVQRERSARSTVHSGTWKGRAPVLPTERAAVPSSPSTPRSRAWCRVRSLCLLCKRPESSRRIDEPSRAIRSLHRSIRQASFGGVTQSEEEEKKKLKIQ</sequence>
<evidence type="ECO:0000313" key="2">
    <source>
        <dbReference type="Proteomes" id="UP000821845"/>
    </source>
</evidence>
<reference evidence="1" key="1">
    <citation type="submission" date="2020-05" db="EMBL/GenBank/DDBJ databases">
        <title>Large-scale comparative analyses of tick genomes elucidate their genetic diversity and vector capacities.</title>
        <authorList>
            <person name="Jia N."/>
            <person name="Wang J."/>
            <person name="Shi W."/>
            <person name="Du L."/>
            <person name="Sun Y."/>
            <person name="Zhan W."/>
            <person name="Jiang J."/>
            <person name="Wang Q."/>
            <person name="Zhang B."/>
            <person name="Ji P."/>
            <person name="Sakyi L.B."/>
            <person name="Cui X."/>
            <person name="Yuan T."/>
            <person name="Jiang B."/>
            <person name="Yang W."/>
            <person name="Lam T.T.-Y."/>
            <person name="Chang Q."/>
            <person name="Ding S."/>
            <person name="Wang X."/>
            <person name="Zhu J."/>
            <person name="Ruan X."/>
            <person name="Zhao L."/>
            <person name="Wei J."/>
            <person name="Que T."/>
            <person name="Du C."/>
            <person name="Cheng J."/>
            <person name="Dai P."/>
            <person name="Han X."/>
            <person name="Huang E."/>
            <person name="Gao Y."/>
            <person name="Liu J."/>
            <person name="Shao H."/>
            <person name="Ye R."/>
            <person name="Li L."/>
            <person name="Wei W."/>
            <person name="Wang X."/>
            <person name="Wang C."/>
            <person name="Yang T."/>
            <person name="Huo Q."/>
            <person name="Li W."/>
            <person name="Guo W."/>
            <person name="Chen H."/>
            <person name="Zhou L."/>
            <person name="Ni X."/>
            <person name="Tian J."/>
            <person name="Zhou Y."/>
            <person name="Sheng Y."/>
            <person name="Liu T."/>
            <person name="Pan Y."/>
            <person name="Xia L."/>
            <person name="Li J."/>
            <person name="Zhao F."/>
            <person name="Cao W."/>
        </authorList>
    </citation>
    <scope>NUCLEOTIDE SEQUENCE</scope>
    <source>
        <strain evidence="1">Hyas-2018</strain>
    </source>
</reference>
<accession>A0ACB7TAF3</accession>
<gene>
    <name evidence="1" type="ORF">HPB50_001094</name>
</gene>
<comment type="caution">
    <text evidence="1">The sequence shown here is derived from an EMBL/GenBank/DDBJ whole genome shotgun (WGS) entry which is preliminary data.</text>
</comment>
<protein>
    <submittedName>
        <fullName evidence="1">Uncharacterized protein</fullName>
    </submittedName>
</protein>
<dbReference type="EMBL" id="CM023481">
    <property type="protein sequence ID" value="KAH6943985.1"/>
    <property type="molecule type" value="Genomic_DNA"/>
</dbReference>
<organism evidence="1 2">
    <name type="scientific">Hyalomma asiaticum</name>
    <name type="common">Tick</name>
    <dbReference type="NCBI Taxonomy" id="266040"/>
    <lineage>
        <taxon>Eukaryota</taxon>
        <taxon>Metazoa</taxon>
        <taxon>Ecdysozoa</taxon>
        <taxon>Arthropoda</taxon>
        <taxon>Chelicerata</taxon>
        <taxon>Arachnida</taxon>
        <taxon>Acari</taxon>
        <taxon>Parasitiformes</taxon>
        <taxon>Ixodida</taxon>
        <taxon>Ixodoidea</taxon>
        <taxon>Ixodidae</taxon>
        <taxon>Hyalomminae</taxon>
        <taxon>Hyalomma</taxon>
    </lineage>
</organism>
<proteinExistence type="predicted"/>